<accession>A0ABP8MA84</accession>
<protein>
    <submittedName>
        <fullName evidence="2">Uncharacterized protein</fullName>
    </submittedName>
</protein>
<feature type="region of interest" description="Disordered" evidence="1">
    <location>
        <begin position="22"/>
        <end position="43"/>
    </location>
</feature>
<evidence type="ECO:0000313" key="3">
    <source>
        <dbReference type="Proteomes" id="UP001500840"/>
    </source>
</evidence>
<gene>
    <name evidence="2" type="ORF">GCM10023156_09090</name>
</gene>
<sequence length="97" mass="10593">MILGIAIVVVLLLLAVALLPTKKRDGGGNPLGGGNSPLQPFSRQLNFRQQQLHEEAEAISDEYQRRANEAWRDELGEKAAALLQSKRPTNSRASSKS</sequence>
<keyword evidence="3" id="KW-1185">Reference proteome</keyword>
<dbReference type="EMBL" id="BAABGA010000011">
    <property type="protein sequence ID" value="GAA4447277.1"/>
    <property type="molecule type" value="Genomic_DNA"/>
</dbReference>
<dbReference type="Proteomes" id="UP001500840">
    <property type="component" value="Unassembled WGS sequence"/>
</dbReference>
<reference evidence="3" key="1">
    <citation type="journal article" date="2019" name="Int. J. Syst. Evol. Microbiol.">
        <title>The Global Catalogue of Microorganisms (GCM) 10K type strain sequencing project: providing services to taxonomists for standard genome sequencing and annotation.</title>
        <authorList>
            <consortium name="The Broad Institute Genomics Platform"/>
            <consortium name="The Broad Institute Genome Sequencing Center for Infectious Disease"/>
            <person name="Wu L."/>
            <person name="Ma J."/>
        </authorList>
    </citation>
    <scope>NUCLEOTIDE SEQUENCE [LARGE SCALE GENOMIC DNA]</scope>
    <source>
        <strain evidence="3">JCM 17759</strain>
    </source>
</reference>
<evidence type="ECO:0000313" key="2">
    <source>
        <dbReference type="EMBL" id="GAA4447277.1"/>
    </source>
</evidence>
<proteinExistence type="predicted"/>
<comment type="caution">
    <text evidence="2">The sequence shown here is derived from an EMBL/GenBank/DDBJ whole genome shotgun (WGS) entry which is preliminary data.</text>
</comment>
<dbReference type="RefSeq" id="WP_345319834.1">
    <property type="nucleotide sequence ID" value="NZ_BAABGA010000011.1"/>
</dbReference>
<name>A0ABP8MA84_9BACT</name>
<organism evidence="2 3">
    <name type="scientific">Novipirellula rosea</name>
    <dbReference type="NCBI Taxonomy" id="1031540"/>
    <lineage>
        <taxon>Bacteria</taxon>
        <taxon>Pseudomonadati</taxon>
        <taxon>Planctomycetota</taxon>
        <taxon>Planctomycetia</taxon>
        <taxon>Pirellulales</taxon>
        <taxon>Pirellulaceae</taxon>
        <taxon>Novipirellula</taxon>
    </lineage>
</organism>
<evidence type="ECO:0000256" key="1">
    <source>
        <dbReference type="SAM" id="MobiDB-lite"/>
    </source>
</evidence>